<evidence type="ECO:0000313" key="5">
    <source>
        <dbReference type="Proteomes" id="UP000006701"/>
    </source>
</evidence>
<reference evidence="4 5" key="1">
    <citation type="journal article" date="2008" name="PLoS Genet.">
        <title>Genomic islands in the pathogenic filamentous fungus Aspergillus fumigatus.</title>
        <authorList>
            <person name="Fedorova N.D."/>
            <person name="Khaldi N."/>
            <person name="Joardar V.S."/>
            <person name="Maiti R."/>
            <person name="Amedeo P."/>
            <person name="Anderson M.J."/>
            <person name="Crabtree J."/>
            <person name="Silva J.C."/>
            <person name="Badger J.H."/>
            <person name="Albarraq A."/>
            <person name="Angiuoli S."/>
            <person name="Bussey H."/>
            <person name="Bowyer P."/>
            <person name="Cotty P.J."/>
            <person name="Dyer P.S."/>
            <person name="Egan A."/>
            <person name="Galens K."/>
            <person name="Fraser-Liggett C.M."/>
            <person name="Haas B.J."/>
            <person name="Inman J.M."/>
            <person name="Kent R."/>
            <person name="Lemieux S."/>
            <person name="Malavazi I."/>
            <person name="Orvis J."/>
            <person name="Roemer T."/>
            <person name="Ronning C.M."/>
            <person name="Sundaram J.P."/>
            <person name="Sutton G."/>
            <person name="Turner G."/>
            <person name="Venter J.C."/>
            <person name="White O.R."/>
            <person name="Whitty B.R."/>
            <person name="Youngman P."/>
            <person name="Wolfe K.H."/>
            <person name="Goldman G.H."/>
            <person name="Wortman J.R."/>
            <person name="Jiang B."/>
            <person name="Denning D.W."/>
            <person name="Nierman W.C."/>
        </authorList>
    </citation>
    <scope>NUCLEOTIDE SEQUENCE [LARGE SCALE GENOMIC DNA]</scope>
    <source>
        <strain evidence="5">ATCC 1007 / CBS 513.65 / DSM 816 / NCTC 3887 / NRRL 1</strain>
    </source>
</reference>
<dbReference type="SUPFAM" id="SSF51735">
    <property type="entry name" value="NAD(P)-binding Rossmann-fold domains"/>
    <property type="match status" value="1"/>
</dbReference>
<evidence type="ECO:0000259" key="2">
    <source>
        <dbReference type="Pfam" id="PF01073"/>
    </source>
</evidence>
<accession>A1CT25</accession>
<gene>
    <name evidence="4" type="ORF">ACLA_081520</name>
</gene>
<protein>
    <submittedName>
        <fullName evidence="4">C-3 sterol dehydrogenase, putative</fullName>
    </submittedName>
</protein>
<dbReference type="VEuPathDB" id="FungiDB:ACLA_081520"/>
<evidence type="ECO:0000313" key="4">
    <source>
        <dbReference type="EMBL" id="EAW06462.1"/>
    </source>
</evidence>
<dbReference type="eggNOG" id="KOG1430">
    <property type="taxonomic scope" value="Eukaryota"/>
</dbReference>
<dbReference type="Pfam" id="PF01370">
    <property type="entry name" value="Epimerase"/>
    <property type="match status" value="1"/>
</dbReference>
<feature type="domain" description="NAD-dependent epimerase/dehydratase" evidence="3">
    <location>
        <begin position="11"/>
        <end position="168"/>
    </location>
</feature>
<dbReference type="PANTHER" id="PTHR43000">
    <property type="entry name" value="DTDP-D-GLUCOSE 4,6-DEHYDRATASE-RELATED"/>
    <property type="match status" value="1"/>
</dbReference>
<dbReference type="RefSeq" id="XP_001267888.1">
    <property type="nucleotide sequence ID" value="XM_001267887.1"/>
</dbReference>
<dbReference type="InterPro" id="IPR036291">
    <property type="entry name" value="NAD(P)-bd_dom_sf"/>
</dbReference>
<dbReference type="EMBL" id="DS027060">
    <property type="protein sequence ID" value="EAW06462.1"/>
    <property type="molecule type" value="Genomic_DNA"/>
</dbReference>
<dbReference type="OMA" id="FPLEKHM"/>
<dbReference type="Proteomes" id="UP000006701">
    <property type="component" value="Unassembled WGS sequence"/>
</dbReference>
<dbReference type="HOGENOM" id="CLU_007383_6_8_1"/>
<name>A1CT25_ASPCL</name>
<dbReference type="Gene3D" id="3.40.50.720">
    <property type="entry name" value="NAD(P)-binding Rossmann-like Domain"/>
    <property type="match status" value="1"/>
</dbReference>
<dbReference type="InterPro" id="IPR002225">
    <property type="entry name" value="3Beta_OHSteriod_DH/Estase"/>
</dbReference>
<comment type="similarity">
    <text evidence="1">Belongs to the NAD(P)-dependent epimerase/dehydratase family.</text>
</comment>
<evidence type="ECO:0000256" key="1">
    <source>
        <dbReference type="ARBA" id="ARBA00007637"/>
    </source>
</evidence>
<dbReference type="OrthoDB" id="10058185at2759"/>
<dbReference type="KEGG" id="act:ACLA_081520"/>
<feature type="domain" description="3-beta hydroxysteroid dehydrogenase/isomerase" evidence="2">
    <location>
        <begin position="195"/>
        <end position="270"/>
    </location>
</feature>
<keyword evidence="5" id="KW-1185">Reference proteome</keyword>
<proteinExistence type="inferred from homology"/>
<dbReference type="GeneID" id="4700207"/>
<organism evidence="4 5">
    <name type="scientific">Aspergillus clavatus (strain ATCC 1007 / CBS 513.65 / DSM 816 / NCTC 3887 / NRRL 1 / QM 1276 / 107)</name>
    <dbReference type="NCBI Taxonomy" id="344612"/>
    <lineage>
        <taxon>Eukaryota</taxon>
        <taxon>Fungi</taxon>
        <taxon>Dikarya</taxon>
        <taxon>Ascomycota</taxon>
        <taxon>Pezizomycotina</taxon>
        <taxon>Eurotiomycetes</taxon>
        <taxon>Eurotiomycetidae</taxon>
        <taxon>Eurotiales</taxon>
        <taxon>Aspergillaceae</taxon>
        <taxon>Aspergillus</taxon>
        <taxon>Aspergillus subgen. Fumigati</taxon>
    </lineage>
</organism>
<dbReference type="STRING" id="344612.A1CT25"/>
<dbReference type="InterPro" id="IPR001509">
    <property type="entry name" value="Epimerase_deHydtase"/>
</dbReference>
<dbReference type="AlphaFoldDB" id="A1CT25"/>
<evidence type="ECO:0000259" key="3">
    <source>
        <dbReference type="Pfam" id="PF01370"/>
    </source>
</evidence>
<dbReference type="Pfam" id="PF01073">
    <property type="entry name" value="3Beta_HSD"/>
    <property type="match status" value="1"/>
</dbReference>
<dbReference type="GO" id="GO:0016616">
    <property type="term" value="F:oxidoreductase activity, acting on the CH-OH group of donors, NAD or NADP as acceptor"/>
    <property type="evidence" value="ECO:0007669"/>
    <property type="project" value="InterPro"/>
</dbReference>
<dbReference type="GO" id="GO:0006694">
    <property type="term" value="P:steroid biosynthetic process"/>
    <property type="evidence" value="ECO:0007669"/>
    <property type="project" value="InterPro"/>
</dbReference>
<sequence length="311" mass="34214">MAEVRPALKSVLINGGTGFVGSALTRVLSEKHPECVITVIDLHQPGPVHLIPDDVLFIRVDITNPAEVSKAMQQVQPDIVIHTAGVIPAVSERFSRRLEDDLRKIIVDGTKNMLKAAKSTKVKGFVYTGTCRIITNDMDRSHPNIDEPWPIPHSSLIYGESKVASTSHAHGCLFPSTFRALRTWRLSASACDTCNALQKKETPFVVGSGLNLWDITYVINVADAHVLAAKNLMTSKTAAGEAFFIQSNEPITFRDFCLAIWAHFGHVSSFEIHVPRALAYLVRLMSEYWTWMSGTAATLSRGSVKDACSTR</sequence>